<protein>
    <recommendedName>
        <fullName evidence="1">Polymerase nucleotidyl transferase domain-containing protein</fullName>
    </recommendedName>
</protein>
<evidence type="ECO:0000259" key="1">
    <source>
        <dbReference type="Pfam" id="PF01909"/>
    </source>
</evidence>
<dbReference type="Gene3D" id="1.10.10.10">
    <property type="entry name" value="Winged helix-like DNA-binding domain superfamily/Winged helix DNA-binding domain"/>
    <property type="match status" value="1"/>
</dbReference>
<dbReference type="Proteomes" id="UP001501353">
    <property type="component" value="Unassembled WGS sequence"/>
</dbReference>
<dbReference type="InterPro" id="IPR043519">
    <property type="entry name" value="NT_sf"/>
</dbReference>
<dbReference type="Gene3D" id="3.30.460.10">
    <property type="entry name" value="Beta Polymerase, domain 2"/>
    <property type="match status" value="1"/>
</dbReference>
<feature type="domain" description="Polymerase nucleotidyl transferase" evidence="1">
    <location>
        <begin position="102"/>
        <end position="166"/>
    </location>
</feature>
<dbReference type="SUPFAM" id="SSF46785">
    <property type="entry name" value="Winged helix' DNA-binding domain"/>
    <property type="match status" value="1"/>
</dbReference>
<dbReference type="SUPFAM" id="SSF81301">
    <property type="entry name" value="Nucleotidyltransferase"/>
    <property type="match status" value="1"/>
</dbReference>
<sequence>MHMIADALFSPSLQKILALLFVRVDNAFYLNEIIRLTGLGSASVQRELTRLEKAGLITSQRIGNMRRFRANRDHPVYPELYGMIQKTFGLTGVLQAVLAPFLQTVQVAFVYGSVAKATETAASDVDLMLVGDEMSYGTLLSTLSPAQQALGRVINPTMYTPEEFRKRRHEQQHFLMRVLDQPKIFLIGNDDELRRLGEPGPDSQTQA</sequence>
<comment type="caution">
    <text evidence="2">The sequence shown here is derived from an EMBL/GenBank/DDBJ whole genome shotgun (WGS) entry which is preliminary data.</text>
</comment>
<gene>
    <name evidence="2" type="ORF">GCM10022212_27290</name>
</gene>
<name>A0ABP7TKS5_9BURK</name>
<dbReference type="EMBL" id="BAAAZE010000010">
    <property type="protein sequence ID" value="GAA4027704.1"/>
    <property type="molecule type" value="Genomic_DNA"/>
</dbReference>
<accession>A0ABP7TKS5</accession>
<dbReference type="Pfam" id="PF01909">
    <property type="entry name" value="NTP_transf_2"/>
    <property type="match status" value="1"/>
</dbReference>
<evidence type="ECO:0000313" key="2">
    <source>
        <dbReference type="EMBL" id="GAA4027704.1"/>
    </source>
</evidence>
<proteinExistence type="predicted"/>
<reference evidence="3" key="1">
    <citation type="journal article" date="2019" name="Int. J. Syst. Evol. Microbiol.">
        <title>The Global Catalogue of Microorganisms (GCM) 10K type strain sequencing project: providing services to taxonomists for standard genome sequencing and annotation.</title>
        <authorList>
            <consortium name="The Broad Institute Genomics Platform"/>
            <consortium name="The Broad Institute Genome Sequencing Center for Infectious Disease"/>
            <person name="Wu L."/>
            <person name="Ma J."/>
        </authorList>
    </citation>
    <scope>NUCLEOTIDE SEQUENCE [LARGE SCALE GENOMIC DNA]</scope>
    <source>
        <strain evidence="3">JCM 16673</strain>
    </source>
</reference>
<dbReference type="CDD" id="cd00090">
    <property type="entry name" value="HTH_ARSR"/>
    <property type="match status" value="1"/>
</dbReference>
<dbReference type="CDD" id="cd05403">
    <property type="entry name" value="NT_KNTase_like"/>
    <property type="match status" value="1"/>
</dbReference>
<dbReference type="InterPro" id="IPR036390">
    <property type="entry name" value="WH_DNA-bd_sf"/>
</dbReference>
<evidence type="ECO:0000313" key="3">
    <source>
        <dbReference type="Proteomes" id="UP001501353"/>
    </source>
</evidence>
<organism evidence="2 3">
    <name type="scientific">Actimicrobium antarcticum</name>
    <dbReference type="NCBI Taxonomy" id="1051899"/>
    <lineage>
        <taxon>Bacteria</taxon>
        <taxon>Pseudomonadati</taxon>
        <taxon>Pseudomonadota</taxon>
        <taxon>Betaproteobacteria</taxon>
        <taxon>Burkholderiales</taxon>
        <taxon>Oxalobacteraceae</taxon>
        <taxon>Actimicrobium</taxon>
    </lineage>
</organism>
<dbReference type="InterPro" id="IPR002934">
    <property type="entry name" value="Polymerase_NTP_transf_dom"/>
</dbReference>
<dbReference type="InterPro" id="IPR011991">
    <property type="entry name" value="ArsR-like_HTH"/>
</dbReference>
<dbReference type="InterPro" id="IPR036388">
    <property type="entry name" value="WH-like_DNA-bd_sf"/>
</dbReference>
<keyword evidence="3" id="KW-1185">Reference proteome</keyword>